<dbReference type="EMBL" id="CAJZBQ010000014">
    <property type="protein sequence ID" value="CAG9315878.1"/>
    <property type="molecule type" value="Genomic_DNA"/>
</dbReference>
<evidence type="ECO:0000256" key="8">
    <source>
        <dbReference type="ARBA" id="ARBA00022771"/>
    </source>
</evidence>
<feature type="compositionally biased region" description="Basic and acidic residues" evidence="16">
    <location>
        <begin position="750"/>
        <end position="763"/>
    </location>
</feature>
<organism evidence="18 19">
    <name type="scientific">Blepharisma stoltei</name>
    <dbReference type="NCBI Taxonomy" id="1481888"/>
    <lineage>
        <taxon>Eukaryota</taxon>
        <taxon>Sar</taxon>
        <taxon>Alveolata</taxon>
        <taxon>Ciliophora</taxon>
        <taxon>Postciliodesmatophora</taxon>
        <taxon>Heterotrichea</taxon>
        <taxon>Heterotrichida</taxon>
        <taxon>Blepharismidae</taxon>
        <taxon>Blepharisma</taxon>
    </lineage>
</organism>
<dbReference type="CDD" id="cd18044">
    <property type="entry name" value="DEXXQc_SMUBP2"/>
    <property type="match status" value="1"/>
</dbReference>
<evidence type="ECO:0000256" key="9">
    <source>
        <dbReference type="ARBA" id="ARBA00022801"/>
    </source>
</evidence>
<dbReference type="InterPro" id="IPR036867">
    <property type="entry name" value="R3H_dom_sf"/>
</dbReference>
<accession>A0AAU9IRX5</accession>
<dbReference type="SMART" id="SM00382">
    <property type="entry name" value="AAA"/>
    <property type="match status" value="1"/>
</dbReference>
<dbReference type="Gene3D" id="3.30.1370.50">
    <property type="entry name" value="R3H-like domain"/>
    <property type="match status" value="1"/>
</dbReference>
<dbReference type="AlphaFoldDB" id="A0AAU9IRX5"/>
<comment type="catalytic activity">
    <reaction evidence="14">
        <text>ATP + H2O = ADP + phosphate + H(+)</text>
        <dbReference type="Rhea" id="RHEA:13065"/>
        <dbReference type="ChEBI" id="CHEBI:15377"/>
        <dbReference type="ChEBI" id="CHEBI:15378"/>
        <dbReference type="ChEBI" id="CHEBI:30616"/>
        <dbReference type="ChEBI" id="CHEBI:43474"/>
        <dbReference type="ChEBI" id="CHEBI:456216"/>
        <dbReference type="EC" id="3.6.4.12"/>
    </reaction>
    <physiologicalReaction direction="left-to-right" evidence="14">
        <dbReference type="Rhea" id="RHEA:13066"/>
    </physiologicalReaction>
</comment>
<comment type="subcellular location">
    <subcellularLocation>
        <location evidence="2">Cytoplasm</location>
    </subcellularLocation>
    <subcellularLocation>
        <location evidence="1">Nucleus</location>
    </subcellularLocation>
</comment>
<evidence type="ECO:0000256" key="7">
    <source>
        <dbReference type="ARBA" id="ARBA00022741"/>
    </source>
</evidence>
<keyword evidence="11" id="KW-0862">Zinc</keyword>
<evidence type="ECO:0000259" key="17">
    <source>
        <dbReference type="PROSITE" id="PS51061"/>
    </source>
</evidence>
<feature type="compositionally biased region" description="Acidic residues" evidence="16">
    <location>
        <begin position="738"/>
        <end position="749"/>
    </location>
</feature>
<evidence type="ECO:0000256" key="12">
    <source>
        <dbReference type="ARBA" id="ARBA00022840"/>
    </source>
</evidence>
<keyword evidence="5" id="KW-0963">Cytoplasm</keyword>
<name>A0AAU9IRX5_9CILI</name>
<dbReference type="SUPFAM" id="SSF52540">
    <property type="entry name" value="P-loop containing nucleoside triphosphate hydrolases"/>
    <property type="match status" value="1"/>
</dbReference>
<dbReference type="GO" id="GO:0005634">
    <property type="term" value="C:nucleus"/>
    <property type="evidence" value="ECO:0007669"/>
    <property type="project" value="UniProtKB-SubCell"/>
</dbReference>
<evidence type="ECO:0000256" key="16">
    <source>
        <dbReference type="SAM" id="MobiDB-lite"/>
    </source>
</evidence>
<evidence type="ECO:0000313" key="19">
    <source>
        <dbReference type="Proteomes" id="UP001162131"/>
    </source>
</evidence>
<dbReference type="EC" id="3.6.4.12" evidence="4"/>
<dbReference type="InterPro" id="IPR035896">
    <property type="entry name" value="AN1-like_Znf"/>
</dbReference>
<dbReference type="SMART" id="SM00487">
    <property type="entry name" value="DEXDc"/>
    <property type="match status" value="1"/>
</dbReference>
<gene>
    <name evidence="18" type="ORF">BSTOLATCC_MIC14622</name>
</gene>
<feature type="coiled-coil region" evidence="15">
    <location>
        <begin position="278"/>
        <end position="320"/>
    </location>
</feature>
<evidence type="ECO:0000256" key="13">
    <source>
        <dbReference type="ARBA" id="ARBA00023242"/>
    </source>
</evidence>
<keyword evidence="12" id="KW-0067">ATP-binding</keyword>
<dbReference type="PROSITE" id="PS51061">
    <property type="entry name" value="R3H"/>
    <property type="match status" value="1"/>
</dbReference>
<dbReference type="Gene3D" id="4.10.1110.10">
    <property type="entry name" value="AN1-like Zinc finger"/>
    <property type="match status" value="1"/>
</dbReference>
<proteinExistence type="inferred from homology"/>
<dbReference type="NCBIfam" id="TIGR00376">
    <property type="entry name" value="IGHMBP2 family helicase"/>
    <property type="match status" value="1"/>
</dbReference>
<dbReference type="Pfam" id="PF13087">
    <property type="entry name" value="AAA_12"/>
    <property type="match status" value="1"/>
</dbReference>
<feature type="region of interest" description="Disordered" evidence="16">
    <location>
        <begin position="859"/>
        <end position="902"/>
    </location>
</feature>
<comment type="caution">
    <text evidence="18">The sequence shown here is derived from an EMBL/GenBank/DDBJ whole genome shotgun (WGS) entry which is preliminary data.</text>
</comment>
<evidence type="ECO:0000313" key="18">
    <source>
        <dbReference type="EMBL" id="CAG9315878.1"/>
    </source>
</evidence>
<dbReference type="GO" id="GO:0005524">
    <property type="term" value="F:ATP binding"/>
    <property type="evidence" value="ECO:0007669"/>
    <property type="project" value="UniProtKB-KW"/>
</dbReference>
<feature type="domain" description="R3H" evidence="17">
    <location>
        <begin position="661"/>
        <end position="724"/>
    </location>
</feature>
<dbReference type="GO" id="GO:0005694">
    <property type="term" value="C:chromosome"/>
    <property type="evidence" value="ECO:0007669"/>
    <property type="project" value="UniProtKB-ARBA"/>
</dbReference>
<dbReference type="Pfam" id="PF01424">
    <property type="entry name" value="R3H"/>
    <property type="match status" value="1"/>
</dbReference>
<keyword evidence="10" id="KW-0347">Helicase</keyword>
<evidence type="ECO:0000256" key="15">
    <source>
        <dbReference type="SAM" id="Coils"/>
    </source>
</evidence>
<dbReference type="Proteomes" id="UP001162131">
    <property type="component" value="Unassembled WGS sequence"/>
</dbReference>
<dbReference type="GO" id="GO:0005737">
    <property type="term" value="C:cytoplasm"/>
    <property type="evidence" value="ECO:0007669"/>
    <property type="project" value="UniProtKB-SubCell"/>
</dbReference>
<dbReference type="InterPro" id="IPR001374">
    <property type="entry name" value="R3H_dom"/>
</dbReference>
<dbReference type="InterPro" id="IPR041679">
    <property type="entry name" value="DNA2/NAM7-like_C"/>
</dbReference>
<evidence type="ECO:0000256" key="3">
    <source>
        <dbReference type="ARBA" id="ARBA00007913"/>
    </source>
</evidence>
<dbReference type="Gene3D" id="3.40.50.300">
    <property type="entry name" value="P-loop containing nucleotide triphosphate hydrolases"/>
    <property type="match status" value="2"/>
</dbReference>
<dbReference type="PANTHER" id="PTHR43788">
    <property type="entry name" value="DNA2/NAM7 HELICASE FAMILY MEMBER"/>
    <property type="match status" value="1"/>
</dbReference>
<keyword evidence="7" id="KW-0547">Nucleotide-binding</keyword>
<evidence type="ECO:0000256" key="2">
    <source>
        <dbReference type="ARBA" id="ARBA00004496"/>
    </source>
</evidence>
<dbReference type="PANTHER" id="PTHR43788:SF8">
    <property type="entry name" value="DNA-BINDING PROTEIN SMUBP-2"/>
    <property type="match status" value="1"/>
</dbReference>
<dbReference type="GO" id="GO:0043139">
    <property type="term" value="F:5'-3' DNA helicase activity"/>
    <property type="evidence" value="ECO:0007669"/>
    <property type="project" value="TreeGrafter"/>
</dbReference>
<dbReference type="GO" id="GO:0016787">
    <property type="term" value="F:hydrolase activity"/>
    <property type="evidence" value="ECO:0007669"/>
    <property type="project" value="UniProtKB-KW"/>
</dbReference>
<dbReference type="InterPro" id="IPR041677">
    <property type="entry name" value="DNA2/NAM7_AAA_11"/>
</dbReference>
<keyword evidence="13" id="KW-0539">Nucleus</keyword>
<sequence length="902" mass="102280">MEKHLRHQLELLQTEHKAEEEENYTHRTKCSHKVLENEGVLIKKLTCKGVKAGLFGRLLVKLAKPFGKLPTNKFGAGDVVGIFSSDITDPEDEGIVYKISSDHIIIACDSFSLQEVSCSIVMLANEVTFQKQRKAIENVLALKTESHAYNLSQVLLGESAPRIKQPDNIVQIINQDLNQIQQNAVQFVMNECLDVGIIHGPPGTGKTTTVIEVILQAVSKGLKVLATASSNIAVDNLVEKLDGKTSICRIGHPARMIPHISKYSLDNLLKLSDQASLNDDINREIMQINRQLQGLKGIAARELKRHLRSLEKEKKMRSNKGIDEVFSKSNVILTTNISAGHKFLQKFAEKIKGFDLVIIDEAAQALEASCWIPILLGKKLIMAGDHNQLPPTIKSEKAVKGGLDVTLMARICRINSETTRMLELQYRMHRLIMTWSSQEFYNGRLQADPSVAEHRLANYEPGPLVFVDTNGAGFNDAGSASKYNLKEVDIVRDLVQELLEAGEKDIAVITPYNAQVELLKNYIQNVEISTVDGFQGREKDVVIMSLVRSNNKKDVGFLKDFRRMNVAITRARKLVCLVGDSDTVGNSKSPEFLQRMCQYFNANAELRNPNLFNIGATNPIIVEDFEEEKMPKKKSDKKPKKNVKSQAQQFKEWHEAKIQSKNDLNQILEEVKSFKQNKNAEEYMARDLNGFERKQVHDLCEKLKLFHYSRGSGKIKSILIMKNEIPDDNHEFERFEDEELEESEENEEEKGEKQINTNKEEEKKEEDKVVDIKIITKEKPQKNKLIKAVPEGENIDEMEFLDQLINQNKYCNYKGCNKPIVNLMQTCKFCRGVFCFSHGVAEVHGCGDAAHQSAREGLKDTIPKPHYSSSSHLQKEELKRRLNDKITKLQEKQKPKNKKKKK</sequence>
<comment type="similarity">
    <text evidence="3">Belongs to the DNA2/NAM7 helicase family.</text>
</comment>
<feature type="compositionally biased region" description="Basic and acidic residues" evidence="16">
    <location>
        <begin position="873"/>
        <end position="894"/>
    </location>
</feature>
<dbReference type="SUPFAM" id="SSF118310">
    <property type="entry name" value="AN1-like Zinc finger"/>
    <property type="match status" value="1"/>
</dbReference>
<dbReference type="GO" id="GO:0003677">
    <property type="term" value="F:DNA binding"/>
    <property type="evidence" value="ECO:0007669"/>
    <property type="project" value="InterPro"/>
</dbReference>
<keyword evidence="6" id="KW-0479">Metal-binding</keyword>
<dbReference type="GO" id="GO:0003723">
    <property type="term" value="F:RNA binding"/>
    <property type="evidence" value="ECO:0007669"/>
    <property type="project" value="InterPro"/>
</dbReference>
<reference evidence="18" key="1">
    <citation type="submission" date="2021-09" db="EMBL/GenBank/DDBJ databases">
        <authorList>
            <consortium name="AG Swart"/>
            <person name="Singh M."/>
            <person name="Singh A."/>
            <person name="Seah K."/>
            <person name="Emmerich C."/>
        </authorList>
    </citation>
    <scope>NUCLEOTIDE SEQUENCE</scope>
    <source>
        <strain evidence="18">ATCC30299</strain>
    </source>
</reference>
<feature type="region of interest" description="Disordered" evidence="16">
    <location>
        <begin position="738"/>
        <end position="763"/>
    </location>
</feature>
<keyword evidence="19" id="KW-1185">Reference proteome</keyword>
<evidence type="ECO:0000256" key="1">
    <source>
        <dbReference type="ARBA" id="ARBA00004123"/>
    </source>
</evidence>
<dbReference type="CDD" id="cd18808">
    <property type="entry name" value="SF1_C_Upf1"/>
    <property type="match status" value="1"/>
</dbReference>
<evidence type="ECO:0000256" key="10">
    <source>
        <dbReference type="ARBA" id="ARBA00022806"/>
    </source>
</evidence>
<dbReference type="GO" id="GO:0008270">
    <property type="term" value="F:zinc ion binding"/>
    <property type="evidence" value="ECO:0007669"/>
    <property type="project" value="UniProtKB-KW"/>
</dbReference>
<keyword evidence="15" id="KW-0175">Coiled coil</keyword>
<evidence type="ECO:0000256" key="5">
    <source>
        <dbReference type="ARBA" id="ARBA00022490"/>
    </source>
</evidence>
<dbReference type="InterPro" id="IPR048761">
    <property type="entry name" value="SMUBP-2_HCS1_1B"/>
</dbReference>
<evidence type="ECO:0000256" key="14">
    <source>
        <dbReference type="ARBA" id="ARBA00048432"/>
    </source>
</evidence>
<evidence type="ECO:0000256" key="4">
    <source>
        <dbReference type="ARBA" id="ARBA00012551"/>
    </source>
</evidence>
<dbReference type="InterPro" id="IPR003593">
    <property type="entry name" value="AAA+_ATPase"/>
</dbReference>
<dbReference type="CDD" id="cd02325">
    <property type="entry name" value="R3H"/>
    <property type="match status" value="1"/>
</dbReference>
<dbReference type="Pfam" id="PF21138">
    <property type="entry name" value="SMUBP-2_HCS1_1B"/>
    <property type="match status" value="1"/>
</dbReference>
<dbReference type="InterPro" id="IPR004483">
    <property type="entry name" value="SMUBP-2/Hcs1-like"/>
</dbReference>
<dbReference type="InterPro" id="IPR014001">
    <property type="entry name" value="Helicase_ATP-bd"/>
</dbReference>
<dbReference type="InterPro" id="IPR047187">
    <property type="entry name" value="SF1_C_Upf1"/>
</dbReference>
<evidence type="ECO:0000256" key="11">
    <source>
        <dbReference type="ARBA" id="ARBA00022833"/>
    </source>
</evidence>
<dbReference type="SMART" id="SM00393">
    <property type="entry name" value="R3H"/>
    <property type="match status" value="1"/>
</dbReference>
<dbReference type="InterPro" id="IPR000058">
    <property type="entry name" value="Znf_AN1"/>
</dbReference>
<dbReference type="SUPFAM" id="SSF82708">
    <property type="entry name" value="R3H domain"/>
    <property type="match status" value="1"/>
</dbReference>
<protein>
    <recommendedName>
        <fullName evidence="4">DNA helicase</fullName>
        <ecNumber evidence="4">3.6.4.12</ecNumber>
    </recommendedName>
</protein>
<dbReference type="InterPro" id="IPR027417">
    <property type="entry name" value="P-loop_NTPase"/>
</dbReference>
<dbReference type="Gene3D" id="2.40.30.270">
    <property type="match status" value="1"/>
</dbReference>
<evidence type="ECO:0000256" key="6">
    <source>
        <dbReference type="ARBA" id="ARBA00022723"/>
    </source>
</evidence>
<keyword evidence="8" id="KW-0863">Zinc-finger</keyword>
<dbReference type="Pfam" id="PF01428">
    <property type="entry name" value="zf-AN1"/>
    <property type="match status" value="1"/>
</dbReference>
<keyword evidence="9" id="KW-0378">Hydrolase</keyword>
<dbReference type="Pfam" id="PF13086">
    <property type="entry name" value="AAA_11"/>
    <property type="match status" value="1"/>
</dbReference>
<dbReference type="FunFam" id="3.40.50.300:FF:000326">
    <property type="entry name" value="P-loop containing nucleoside triphosphate hydrolase"/>
    <property type="match status" value="1"/>
</dbReference>
<dbReference type="InterPro" id="IPR050534">
    <property type="entry name" value="Coronavir_polyprotein_1ab"/>
</dbReference>